<evidence type="ECO:0000313" key="3">
    <source>
        <dbReference type="Proteomes" id="UP000054858"/>
    </source>
</evidence>
<accession>A0A0W0WYA4</accession>
<dbReference type="RefSeq" id="WP_158422996.1">
    <property type="nucleotide sequence ID" value="NZ_LCUA01000028.1"/>
</dbReference>
<comment type="caution">
    <text evidence="2">The sequence shown here is derived from an EMBL/GenBank/DDBJ whole genome shotgun (WGS) entry which is preliminary data.</text>
</comment>
<dbReference type="Proteomes" id="UP000054858">
    <property type="component" value="Unassembled WGS sequence"/>
</dbReference>
<protein>
    <submittedName>
        <fullName evidence="2">Beta-lactamase</fullName>
    </submittedName>
</protein>
<dbReference type="PANTHER" id="PTHR43283">
    <property type="entry name" value="BETA-LACTAMASE-RELATED"/>
    <property type="match status" value="1"/>
</dbReference>
<dbReference type="PATRIC" id="fig|29423.5.peg.2563"/>
<proteinExistence type="predicted"/>
<dbReference type="Pfam" id="PF00144">
    <property type="entry name" value="Beta-lactamase"/>
    <property type="match status" value="1"/>
</dbReference>
<name>A0A0W0WYA4_9GAMM</name>
<dbReference type="Gene3D" id="3.40.710.10">
    <property type="entry name" value="DD-peptidase/beta-lactamase superfamily"/>
    <property type="match status" value="1"/>
</dbReference>
<evidence type="ECO:0000259" key="1">
    <source>
        <dbReference type="Pfam" id="PF00144"/>
    </source>
</evidence>
<dbReference type="PANTHER" id="PTHR43283:SF3">
    <property type="entry name" value="BETA-LACTAMASE FAMILY PROTEIN (AFU_ORTHOLOGUE AFUA_5G07500)"/>
    <property type="match status" value="1"/>
</dbReference>
<dbReference type="EMBL" id="LNYP01000031">
    <property type="protein sequence ID" value="KTD37303.1"/>
    <property type="molecule type" value="Genomic_DNA"/>
</dbReference>
<sequence length="166" mass="18921">MIYIEKIIYYHQKINERMDISASSPIDNPNFRRGGYGLVSTVEDFFRFSQMLLNQGQLDGKRILSRKTLELMHMNHLPSEFLPIGFASDAKLMGYGFGLGSRVMVDVAKSGIIGSVGEYGWAGAAKTYYWIDPKEELIGLFFTQAMLNFSMILRHFQTLVYQAIID</sequence>
<dbReference type="SUPFAM" id="SSF56601">
    <property type="entry name" value="beta-lactamase/transpeptidase-like"/>
    <property type="match status" value="1"/>
</dbReference>
<organism evidence="2 3">
    <name type="scientific">Legionella oakridgensis</name>
    <dbReference type="NCBI Taxonomy" id="29423"/>
    <lineage>
        <taxon>Bacteria</taxon>
        <taxon>Pseudomonadati</taxon>
        <taxon>Pseudomonadota</taxon>
        <taxon>Gammaproteobacteria</taxon>
        <taxon>Legionellales</taxon>
        <taxon>Legionellaceae</taxon>
        <taxon>Legionella</taxon>
    </lineage>
</organism>
<dbReference type="InterPro" id="IPR012338">
    <property type="entry name" value="Beta-lactam/transpept-like"/>
</dbReference>
<evidence type="ECO:0000313" key="2">
    <source>
        <dbReference type="EMBL" id="KTD37303.1"/>
    </source>
</evidence>
<reference evidence="2 3" key="1">
    <citation type="submission" date="2015-11" db="EMBL/GenBank/DDBJ databases">
        <title>Genomic analysis of 38 Legionella species identifies large and diverse effector repertoires.</title>
        <authorList>
            <person name="Burstein D."/>
            <person name="Amaro F."/>
            <person name="Zusman T."/>
            <person name="Lifshitz Z."/>
            <person name="Cohen O."/>
            <person name="Gilbert J.A."/>
            <person name="Pupko T."/>
            <person name="Shuman H.A."/>
            <person name="Segal G."/>
        </authorList>
    </citation>
    <scope>NUCLEOTIDE SEQUENCE [LARGE SCALE GENOMIC DNA]</scope>
    <source>
        <strain evidence="2 3">Oak Ridge-10</strain>
    </source>
</reference>
<feature type="domain" description="Beta-lactamase-related" evidence="1">
    <location>
        <begin position="24"/>
        <end position="147"/>
    </location>
</feature>
<dbReference type="InterPro" id="IPR001466">
    <property type="entry name" value="Beta-lactam-related"/>
</dbReference>
<dbReference type="AlphaFoldDB" id="A0A0W0WYA4"/>
<gene>
    <name evidence="2" type="ORF">Loak_2439</name>
</gene>
<dbReference type="InterPro" id="IPR050789">
    <property type="entry name" value="Diverse_Enzym_Activities"/>
</dbReference>